<dbReference type="SUPFAM" id="SSF46565">
    <property type="entry name" value="Chaperone J-domain"/>
    <property type="match status" value="1"/>
</dbReference>
<evidence type="ECO:0000256" key="1">
    <source>
        <dbReference type="SAM" id="MobiDB-lite"/>
    </source>
</evidence>
<dbReference type="OMA" id="HATFGNR"/>
<dbReference type="CDD" id="cd06257">
    <property type="entry name" value="DnaJ"/>
    <property type="match status" value="1"/>
</dbReference>
<dbReference type="Gramene" id="KGN62132">
    <property type="protein sequence ID" value="KGN62132"/>
    <property type="gene ID" value="Csa_2G301500"/>
</dbReference>
<dbReference type="STRING" id="3659.A0A0A0LMX8"/>
<dbReference type="PANTHER" id="PTHR45376:SF5">
    <property type="entry name" value="CHAPERONE DNAJ-DOMAIN SUPERFAMILY PROTEIN"/>
    <property type="match status" value="1"/>
</dbReference>
<evidence type="ECO:0000259" key="2">
    <source>
        <dbReference type="PROSITE" id="PS50076"/>
    </source>
</evidence>
<dbReference type="EMBL" id="CM002923">
    <property type="protein sequence ID" value="KGN62132.1"/>
    <property type="molecule type" value="Genomic_DNA"/>
</dbReference>
<reference evidence="3 4" key="3">
    <citation type="journal article" date="2010" name="BMC Genomics">
        <title>Transcriptome sequencing and comparative analysis of cucumber flowers with different sex types.</title>
        <authorList>
            <person name="Guo S."/>
            <person name="Zheng Y."/>
            <person name="Joung J.G."/>
            <person name="Liu S."/>
            <person name="Zhang Z."/>
            <person name="Crasta O.R."/>
            <person name="Sobral B.W."/>
            <person name="Xu Y."/>
            <person name="Huang S."/>
            <person name="Fei Z."/>
        </authorList>
    </citation>
    <scope>NUCLEOTIDE SEQUENCE [LARGE SCALE GENOMIC DNA]</scope>
    <source>
        <strain evidence="4">cv. 9930</strain>
    </source>
</reference>
<gene>
    <name evidence="3" type="ORF">Csa_2G301500</name>
</gene>
<feature type="compositionally biased region" description="Basic residues" evidence="1">
    <location>
        <begin position="124"/>
        <end position="133"/>
    </location>
</feature>
<dbReference type="AlphaFoldDB" id="A0A0A0LMX8"/>
<protein>
    <recommendedName>
        <fullName evidence="2">J domain-containing protein</fullName>
    </recommendedName>
</protein>
<accession>A0A0A0LMX8</accession>
<evidence type="ECO:0000313" key="3">
    <source>
        <dbReference type="EMBL" id="KGN62132.1"/>
    </source>
</evidence>
<keyword evidence="4" id="KW-1185">Reference proteome</keyword>
<reference evidence="3 4" key="2">
    <citation type="journal article" date="2009" name="PLoS ONE">
        <title>An integrated genetic and cytogenetic map of the cucumber genome.</title>
        <authorList>
            <person name="Ren Y."/>
            <person name="Zhang Z."/>
            <person name="Liu J."/>
            <person name="Staub J.E."/>
            <person name="Han Y."/>
            <person name="Cheng Z."/>
            <person name="Li X."/>
            <person name="Lu J."/>
            <person name="Miao H."/>
            <person name="Kang H."/>
            <person name="Xie B."/>
            <person name="Gu X."/>
            <person name="Wang X."/>
            <person name="Du Y."/>
            <person name="Jin W."/>
            <person name="Huang S."/>
        </authorList>
    </citation>
    <scope>NUCLEOTIDE SEQUENCE [LARGE SCALE GENOMIC DNA]</scope>
    <source>
        <strain evidence="4">cv. 9930</strain>
    </source>
</reference>
<organism evidence="3 4">
    <name type="scientific">Cucumis sativus</name>
    <name type="common">Cucumber</name>
    <dbReference type="NCBI Taxonomy" id="3659"/>
    <lineage>
        <taxon>Eukaryota</taxon>
        <taxon>Viridiplantae</taxon>
        <taxon>Streptophyta</taxon>
        <taxon>Embryophyta</taxon>
        <taxon>Tracheophyta</taxon>
        <taxon>Spermatophyta</taxon>
        <taxon>Magnoliopsida</taxon>
        <taxon>eudicotyledons</taxon>
        <taxon>Gunneridae</taxon>
        <taxon>Pentapetalae</taxon>
        <taxon>rosids</taxon>
        <taxon>fabids</taxon>
        <taxon>Cucurbitales</taxon>
        <taxon>Cucurbitaceae</taxon>
        <taxon>Benincaseae</taxon>
        <taxon>Cucumis</taxon>
    </lineage>
</organism>
<dbReference type="InterPro" id="IPR036869">
    <property type="entry name" value="J_dom_sf"/>
</dbReference>
<feature type="compositionally biased region" description="Polar residues" evidence="1">
    <location>
        <begin position="105"/>
        <end position="123"/>
    </location>
</feature>
<dbReference type="SMART" id="SM00271">
    <property type="entry name" value="DnaJ"/>
    <property type="match status" value="1"/>
</dbReference>
<dbReference type="PANTHER" id="PTHR45376">
    <property type="entry name" value="CHAPERONE DNAJ-DOMAIN SUPERFAMILY PROTEIN-RELATED"/>
    <property type="match status" value="1"/>
</dbReference>
<reference evidence="3 4" key="4">
    <citation type="journal article" date="2011" name="BMC Genomics">
        <title>RNA-Seq improves annotation of protein-coding genes in the cucumber genome.</title>
        <authorList>
            <person name="Li Z."/>
            <person name="Zhang Z."/>
            <person name="Yan P."/>
            <person name="Huang S."/>
            <person name="Fei Z."/>
            <person name="Lin K."/>
        </authorList>
    </citation>
    <scope>NUCLEOTIDE SEQUENCE [LARGE SCALE GENOMIC DNA]</scope>
    <source>
        <strain evidence="4">cv. 9930</strain>
    </source>
</reference>
<dbReference type="eggNOG" id="KOG0714">
    <property type="taxonomic scope" value="Eukaryota"/>
</dbReference>
<dbReference type="InterPro" id="IPR001623">
    <property type="entry name" value="DnaJ_domain"/>
</dbReference>
<reference evidence="3 4" key="1">
    <citation type="journal article" date="2009" name="Nat. Genet.">
        <title>The genome of the cucumber, Cucumis sativus L.</title>
        <authorList>
            <person name="Huang S."/>
            <person name="Li R."/>
            <person name="Zhang Z."/>
            <person name="Li L."/>
            <person name="Gu X."/>
            <person name="Fan W."/>
            <person name="Lucas W.J."/>
            <person name="Wang X."/>
            <person name="Xie B."/>
            <person name="Ni P."/>
            <person name="Ren Y."/>
            <person name="Zhu H."/>
            <person name="Li J."/>
            <person name="Lin K."/>
            <person name="Jin W."/>
            <person name="Fei Z."/>
            <person name="Li G."/>
            <person name="Staub J."/>
            <person name="Kilian A."/>
            <person name="van der Vossen E.A."/>
            <person name="Wu Y."/>
            <person name="Guo J."/>
            <person name="He J."/>
            <person name="Jia Z."/>
            <person name="Ren Y."/>
            <person name="Tian G."/>
            <person name="Lu Y."/>
            <person name="Ruan J."/>
            <person name="Qian W."/>
            <person name="Wang M."/>
            <person name="Huang Q."/>
            <person name="Li B."/>
            <person name="Xuan Z."/>
            <person name="Cao J."/>
            <person name="Asan"/>
            <person name="Wu Z."/>
            <person name="Zhang J."/>
            <person name="Cai Q."/>
            <person name="Bai Y."/>
            <person name="Zhao B."/>
            <person name="Han Y."/>
            <person name="Li Y."/>
            <person name="Li X."/>
            <person name="Wang S."/>
            <person name="Shi Q."/>
            <person name="Liu S."/>
            <person name="Cho W.K."/>
            <person name="Kim J.Y."/>
            <person name="Xu Y."/>
            <person name="Heller-Uszynska K."/>
            <person name="Miao H."/>
            <person name="Cheng Z."/>
            <person name="Zhang S."/>
            <person name="Wu J."/>
            <person name="Yang Y."/>
            <person name="Kang H."/>
            <person name="Li M."/>
            <person name="Liang H."/>
            <person name="Ren X."/>
            <person name="Shi Z."/>
            <person name="Wen M."/>
            <person name="Jian M."/>
            <person name="Yang H."/>
            <person name="Zhang G."/>
            <person name="Yang Z."/>
            <person name="Chen R."/>
            <person name="Liu S."/>
            <person name="Li J."/>
            <person name="Ma L."/>
            <person name="Liu H."/>
            <person name="Zhou Y."/>
            <person name="Zhao J."/>
            <person name="Fang X."/>
            <person name="Li G."/>
            <person name="Fang L."/>
            <person name="Li Y."/>
            <person name="Liu D."/>
            <person name="Zheng H."/>
            <person name="Zhang Y."/>
            <person name="Qin N."/>
            <person name="Li Z."/>
            <person name="Yang G."/>
            <person name="Yang S."/>
            <person name="Bolund L."/>
            <person name="Kristiansen K."/>
            <person name="Zheng H."/>
            <person name="Li S."/>
            <person name="Zhang X."/>
            <person name="Yang H."/>
            <person name="Wang J."/>
            <person name="Sun R."/>
            <person name="Zhang B."/>
            <person name="Jiang S."/>
            <person name="Wang J."/>
            <person name="Du Y."/>
            <person name="Li S."/>
        </authorList>
    </citation>
    <scope>NUCLEOTIDE SEQUENCE [LARGE SCALE GENOMIC DNA]</scope>
    <source>
        <strain evidence="4">cv. 9930</strain>
    </source>
</reference>
<feature type="region of interest" description="Disordered" evidence="1">
    <location>
        <begin position="88"/>
        <end position="139"/>
    </location>
</feature>
<name>A0A0A0LMX8_CUCSA</name>
<proteinExistence type="predicted"/>
<dbReference type="Proteomes" id="UP000029981">
    <property type="component" value="Chromosome 2"/>
</dbReference>
<dbReference type="KEGG" id="csv:101222821"/>
<dbReference type="PROSITE" id="PS50076">
    <property type="entry name" value="DNAJ_2"/>
    <property type="match status" value="1"/>
</dbReference>
<dbReference type="Pfam" id="PF00226">
    <property type="entry name" value="DnaJ"/>
    <property type="match status" value="1"/>
</dbReference>
<sequence>MLIPRFRPSFILQNSFIGSTFAATHVASFHSTPTSCDKWRSKWKFDGGGHGKEPSKSYVRYVTRQKRADAKKALKNLLYNSGSTFPKKESKWSLGGDWPSDESDQTSNCNKKGRAKSSTQKFGKSQHKKPKGKFGRESFANNFSNDHETIFHATFGDKSYSWSFGSFKETSQDSTYGFGWTNPPNWKNQRAKEWDNLSDFESDDEETPDVGSCSDRTILGLPRTGPLKIEEVKTAFRLSALKWHPDKHPGSSKAMAEEKFKLCVSAYNSLCSALSPGKTSALF</sequence>
<evidence type="ECO:0000313" key="4">
    <source>
        <dbReference type="Proteomes" id="UP000029981"/>
    </source>
</evidence>
<dbReference type="OrthoDB" id="10250354at2759"/>
<feature type="domain" description="J" evidence="2">
    <location>
        <begin position="214"/>
        <end position="283"/>
    </location>
</feature>
<dbReference type="Gene3D" id="1.10.287.110">
    <property type="entry name" value="DnaJ domain"/>
    <property type="match status" value="1"/>
</dbReference>